<dbReference type="SUPFAM" id="SSF102114">
    <property type="entry name" value="Radical SAM enzymes"/>
    <property type="match status" value="1"/>
</dbReference>
<evidence type="ECO:0000256" key="4">
    <source>
        <dbReference type="ARBA" id="ARBA00023014"/>
    </source>
</evidence>
<dbReference type="CDD" id="cd00761">
    <property type="entry name" value="Glyco_tranf_GTA_type"/>
    <property type="match status" value="1"/>
</dbReference>
<dbReference type="InterPro" id="IPR007197">
    <property type="entry name" value="rSAM"/>
</dbReference>
<dbReference type="InterPro" id="IPR029044">
    <property type="entry name" value="Nucleotide-diphossugar_trans"/>
</dbReference>
<dbReference type="RefSeq" id="WP_132084881.1">
    <property type="nucleotide sequence ID" value="NZ_SLUK01000009.1"/>
</dbReference>
<evidence type="ECO:0000259" key="5">
    <source>
        <dbReference type="Pfam" id="PF00535"/>
    </source>
</evidence>
<dbReference type="Gene3D" id="3.20.20.70">
    <property type="entry name" value="Aldolase class I"/>
    <property type="match status" value="1"/>
</dbReference>
<protein>
    <submittedName>
        <fullName evidence="7">4Fe-4S single cluster protein</fullName>
    </submittedName>
</protein>
<name>A0A9X8UIY6_9FIRM</name>
<dbReference type="SFLD" id="SFLDS00029">
    <property type="entry name" value="Radical_SAM"/>
    <property type="match status" value="1"/>
</dbReference>
<gene>
    <name evidence="7" type="ORF">EDD78_10937</name>
</gene>
<organism evidence="7 8">
    <name type="scientific">Harryflintia acetispora</name>
    <dbReference type="NCBI Taxonomy" id="1849041"/>
    <lineage>
        <taxon>Bacteria</taxon>
        <taxon>Bacillati</taxon>
        <taxon>Bacillota</taxon>
        <taxon>Clostridia</taxon>
        <taxon>Eubacteriales</taxon>
        <taxon>Oscillospiraceae</taxon>
        <taxon>Harryflintia</taxon>
    </lineage>
</organism>
<dbReference type="InterPro" id="IPR013785">
    <property type="entry name" value="Aldolase_TIM"/>
</dbReference>
<dbReference type="Pfam" id="PF04055">
    <property type="entry name" value="Radical_SAM"/>
    <property type="match status" value="1"/>
</dbReference>
<dbReference type="Gene3D" id="3.90.550.10">
    <property type="entry name" value="Spore Coat Polysaccharide Biosynthesis Protein SpsA, Chain A"/>
    <property type="match status" value="1"/>
</dbReference>
<keyword evidence="1" id="KW-0949">S-adenosyl-L-methionine</keyword>
<evidence type="ECO:0000259" key="6">
    <source>
        <dbReference type="Pfam" id="PF04055"/>
    </source>
</evidence>
<dbReference type="AlphaFoldDB" id="A0A9X8UIY6"/>
<feature type="domain" description="Radical SAM core" evidence="6">
    <location>
        <begin position="936"/>
        <end position="1033"/>
    </location>
</feature>
<sequence length="1187" mass="138294">MDLSIIMPCYNMESTILRALNSIYIQSVDFKFEVIVVNDASTDNTENLLRDYANKHENLKIVNNETNCGNAQSFYTALCIAQGDYFCVLDGDDYYTVPNKLQRQIDFFRQDIREEYAAVTHYYIMDLGNGNVNIPDQTIRESFTYPDFLTQNAGYYHTSTYMYRNLYRGHVPLHFRSDVFRGDSSRTFFTLMYTGKKVKVLNFVGSAYVFTYNGIWSSMSQKKQYHRQLLFLHGWNDIVRSSFEKNKIQAQIDWWTKGQDQATDEQRSYVSVSIEEALRRLERQCGIYAFREKDFILNALYYSEFIDSLCATLGYIYRLYHPETVQTVADVNKVAIVACALKPHGGGIFREIFELIEMNAGQQVYLFVTNPDNVDDEAIQLLSHFHNLQIIIAPIEFEKRLDYLQHQWTRISPARAYYYCSHMDTLATALIQQGPCQNVTLFSYDHGFICGISNPNINYIIAKRSVDVELLKKYFENKVLYIPAWSTKNSHSMAPYSPFFNHSSLITCSGAARFYKLDGCQPAYIDLVLDLLNVTRGVHYHLGPLPEEKRAYISTYLKEHNLPKDAFRQTEWVEDVSSFLLAQHVDVFIEPFPVVSYKLSLEVMAAGIPIVAFNGFTRLSNPDFIYPGAMLWNTSEEFIETLNNIGSKELMEHSAKAKSWFENNYSYEKVYTYLQNNVAMPLPVCSKSEDNVLREIRDYYRMFGEDAFVRLMLPEFKVLQKKRIEIQNKKKYKKEKEIETAQLYASHTWRIGRAVTWLPRKIKGIFIHPLCSTIPIEKTPDAIRSSNSWKVGRIIMFPVRVVKKVRWGLFHITGTRYQLNQLDNLQNQILDIHNINIQLRSALSNVNKEMQEIETQRGKDLNDILKLIQKDTQLTDVIYHGLQQDRQIIKSDIDLTTSRMNQIVNTIIRANKENSLLMSRTIQRNFIEHLDYHLVDQCNLNCKCCSTFSPIAKNHFADPQSFKQDLRKLHDLVGDKVLQIHLLGGEPLLHPEIEEFARIGREIFPYARIDFTTNGILVFKMSDSFWKTMKKYDIALKYTQYPIDMDYKKMEEYVIERGVNVFSAGGQEAIRYFRRIPLNTKGTFNSWNSYLRCPYTDCAQLRDGKLYHCPVPPFYDTLNEHMEKDGITGKFRLSNLDYVDLNQATDGKEIMEFMANAQPFCQYCDMNNITDVEWGQSSRSINEWVDR</sequence>
<dbReference type="SUPFAM" id="SSF53448">
    <property type="entry name" value="Nucleotide-diphospho-sugar transferases"/>
    <property type="match status" value="1"/>
</dbReference>
<reference evidence="7 8" key="1">
    <citation type="submission" date="2019-03" db="EMBL/GenBank/DDBJ databases">
        <title>Genomic Encyclopedia of Type Strains, Phase IV (KMG-IV): sequencing the most valuable type-strain genomes for metagenomic binning, comparative biology and taxonomic classification.</title>
        <authorList>
            <person name="Goeker M."/>
        </authorList>
    </citation>
    <scope>NUCLEOTIDE SEQUENCE [LARGE SCALE GENOMIC DNA]</scope>
    <source>
        <strain evidence="7 8">DSM 100433</strain>
    </source>
</reference>
<accession>A0A9X8UIY6</accession>
<dbReference type="Pfam" id="PF00535">
    <property type="entry name" value="Glycos_transf_2"/>
    <property type="match status" value="1"/>
</dbReference>
<dbReference type="SUPFAM" id="SSF53756">
    <property type="entry name" value="UDP-Glycosyltransferase/glycogen phosphorylase"/>
    <property type="match status" value="1"/>
</dbReference>
<dbReference type="GO" id="GO:0046872">
    <property type="term" value="F:metal ion binding"/>
    <property type="evidence" value="ECO:0007669"/>
    <property type="project" value="UniProtKB-KW"/>
</dbReference>
<dbReference type="Proteomes" id="UP000294682">
    <property type="component" value="Unassembled WGS sequence"/>
</dbReference>
<dbReference type="GO" id="GO:0051536">
    <property type="term" value="F:iron-sulfur cluster binding"/>
    <property type="evidence" value="ECO:0007669"/>
    <property type="project" value="UniProtKB-KW"/>
</dbReference>
<dbReference type="EMBL" id="SLUK01000009">
    <property type="protein sequence ID" value="TCL42572.1"/>
    <property type="molecule type" value="Genomic_DNA"/>
</dbReference>
<evidence type="ECO:0000313" key="8">
    <source>
        <dbReference type="Proteomes" id="UP000294682"/>
    </source>
</evidence>
<dbReference type="InterPro" id="IPR058240">
    <property type="entry name" value="rSAM_sf"/>
</dbReference>
<keyword evidence="4" id="KW-0411">Iron-sulfur</keyword>
<dbReference type="PANTHER" id="PTHR22916:SF3">
    <property type="entry name" value="UDP-GLCNAC:BETAGAL BETA-1,3-N-ACETYLGLUCOSAMINYLTRANSFERASE-LIKE PROTEIN 1"/>
    <property type="match status" value="1"/>
</dbReference>
<dbReference type="GO" id="GO:0016758">
    <property type="term" value="F:hexosyltransferase activity"/>
    <property type="evidence" value="ECO:0007669"/>
    <property type="project" value="UniProtKB-ARBA"/>
</dbReference>
<evidence type="ECO:0000256" key="2">
    <source>
        <dbReference type="ARBA" id="ARBA00022723"/>
    </source>
</evidence>
<evidence type="ECO:0000256" key="3">
    <source>
        <dbReference type="ARBA" id="ARBA00023004"/>
    </source>
</evidence>
<dbReference type="InterPro" id="IPR001173">
    <property type="entry name" value="Glyco_trans_2-like"/>
</dbReference>
<dbReference type="PANTHER" id="PTHR22916">
    <property type="entry name" value="GLYCOSYLTRANSFERASE"/>
    <property type="match status" value="1"/>
</dbReference>
<feature type="domain" description="Glycosyltransferase 2-like" evidence="5">
    <location>
        <begin position="4"/>
        <end position="162"/>
    </location>
</feature>
<keyword evidence="8" id="KW-1185">Reference proteome</keyword>
<keyword evidence="3" id="KW-0408">Iron</keyword>
<keyword evidence="2" id="KW-0479">Metal-binding</keyword>
<evidence type="ECO:0000313" key="7">
    <source>
        <dbReference type="EMBL" id="TCL42572.1"/>
    </source>
</evidence>
<dbReference type="Gene3D" id="3.40.50.2000">
    <property type="entry name" value="Glycogen Phosphorylase B"/>
    <property type="match status" value="1"/>
</dbReference>
<dbReference type="CDD" id="cd01335">
    <property type="entry name" value="Radical_SAM"/>
    <property type="match status" value="1"/>
</dbReference>
<comment type="caution">
    <text evidence="7">The sequence shown here is derived from an EMBL/GenBank/DDBJ whole genome shotgun (WGS) entry which is preliminary data.</text>
</comment>
<evidence type="ECO:0000256" key="1">
    <source>
        <dbReference type="ARBA" id="ARBA00022691"/>
    </source>
</evidence>
<proteinExistence type="predicted"/>